<reference evidence="2" key="1">
    <citation type="submission" date="2021-01" db="EMBL/GenBank/DDBJ databases">
        <authorList>
            <person name="Corre E."/>
            <person name="Pelletier E."/>
            <person name="Niang G."/>
            <person name="Scheremetjew M."/>
            <person name="Finn R."/>
            <person name="Kale V."/>
            <person name="Holt S."/>
            <person name="Cochrane G."/>
            <person name="Meng A."/>
            <person name="Brown T."/>
            <person name="Cohen L."/>
        </authorList>
    </citation>
    <scope>NUCLEOTIDE SEQUENCE</scope>
    <source>
        <strain evidence="2">CCMP1381</strain>
    </source>
</reference>
<gene>
    <name evidence="2" type="ORF">DSPE1174_LOCUS28700</name>
</gene>
<organism evidence="2">
    <name type="scientific">Octactis speculum</name>
    <dbReference type="NCBI Taxonomy" id="3111310"/>
    <lineage>
        <taxon>Eukaryota</taxon>
        <taxon>Sar</taxon>
        <taxon>Stramenopiles</taxon>
        <taxon>Ochrophyta</taxon>
        <taxon>Dictyochophyceae</taxon>
        <taxon>Dictyochales</taxon>
        <taxon>Dictyochaceae</taxon>
        <taxon>Octactis</taxon>
    </lineage>
</organism>
<protein>
    <recommendedName>
        <fullName evidence="1">Tyrosinase copper-binding domain-containing protein</fullName>
    </recommendedName>
</protein>
<feature type="domain" description="Tyrosinase copper-binding" evidence="1">
    <location>
        <begin position="124"/>
        <end position="303"/>
    </location>
</feature>
<dbReference type="GO" id="GO:0016491">
    <property type="term" value="F:oxidoreductase activity"/>
    <property type="evidence" value="ECO:0007669"/>
    <property type="project" value="InterPro"/>
</dbReference>
<accession>A0A7S2GZS8</accession>
<dbReference type="Pfam" id="PF00264">
    <property type="entry name" value="Tyrosinase"/>
    <property type="match status" value="1"/>
</dbReference>
<dbReference type="InterPro" id="IPR002227">
    <property type="entry name" value="Tyrosinase_Cu-bd"/>
</dbReference>
<evidence type="ECO:0000313" key="2">
    <source>
        <dbReference type="EMBL" id="CAD9476325.1"/>
    </source>
</evidence>
<sequence>MDTKIALESGNLASWDVVAPLDMTMEDASPAKTRAILIQFPACAEFSHTFDYIGEYLIRATLAESGEVQTFTVTSKIIRFELRTLSEAHRTIYFDALHTFYNTGQEEGELKFGPAYMSLQSLLRQHLYGAASKDCDHWHDDAGILNHHIGITWQMEKSLRMINPETAAHYWDYTIESFDGVAWYDSVIFDDNWYGRNSPSNHDHVIDTGMWAYTRVMEKAWLFSNITNPYGLLRSPWNTNPTPFLMRHNKTLGVLGDAYSAFPQCSDFAELLSVGNSSYAEISQKVNGQLHGSVHIMVGGHWGLSSKWDEATKALGCVADKFLLFSKSLWRQGYIRVPALCSSDTPAEECRSTCPDAILANLTASEVLSKSQFDPDFFGAHASANCNEMEMKDILSEYGLDTADLLQELCSIGYPGEMFSSAAPQDPLFWPLHGNTERYVQLLRLLNDRGDFKFDLSWGYDHVVSTSDTHIVCDWSGVDTDGTGMPNCTNAVCDGHKADDLLPFSGLLPDQGSKLFTNEEFVSISAPSNIDLPYAYDSLQTWNGCQNASMLTQAGVQIR</sequence>
<dbReference type="SUPFAM" id="SSF48056">
    <property type="entry name" value="Di-copper centre-containing domain"/>
    <property type="match status" value="1"/>
</dbReference>
<name>A0A7S2GZS8_9STRA</name>
<evidence type="ECO:0000259" key="1">
    <source>
        <dbReference type="Pfam" id="PF00264"/>
    </source>
</evidence>
<proteinExistence type="predicted"/>
<dbReference type="EMBL" id="HBGS01055385">
    <property type="protein sequence ID" value="CAD9476325.1"/>
    <property type="molecule type" value="Transcribed_RNA"/>
</dbReference>
<dbReference type="Gene3D" id="1.10.1280.10">
    <property type="entry name" value="Di-copper center containing domain from catechol oxidase"/>
    <property type="match status" value="1"/>
</dbReference>
<dbReference type="InterPro" id="IPR008922">
    <property type="entry name" value="Di-copper_centre_dom_sf"/>
</dbReference>
<dbReference type="AlphaFoldDB" id="A0A7S2GZS8"/>